<evidence type="ECO:0000313" key="2">
    <source>
        <dbReference type="Proteomes" id="UP000295066"/>
    </source>
</evidence>
<accession>A0A4R8M5Q4</accession>
<dbReference type="EMBL" id="SORI01000012">
    <property type="protein sequence ID" value="TDY59572.1"/>
    <property type="molecule type" value="Genomic_DNA"/>
</dbReference>
<dbReference type="AlphaFoldDB" id="A0A4R8M5Q4"/>
<sequence>MPTNDAQSCVCKASRFKPGEVGKNLTITGGRLNLYKTLYQYEEPVGDVEGCAAGSVSPWAVLLAALIIAL</sequence>
<proteinExistence type="predicted"/>
<reference evidence="1 2" key="1">
    <citation type="submission" date="2019-03" db="EMBL/GenBank/DDBJ databases">
        <title>Genomic Encyclopedia of Type Strains, Phase IV (KMG-IV): sequencing the most valuable type-strain genomes for metagenomic binning, comparative biology and taxonomic classification.</title>
        <authorList>
            <person name="Goeker M."/>
        </authorList>
    </citation>
    <scope>NUCLEOTIDE SEQUENCE [LARGE SCALE GENOMIC DNA]</scope>
    <source>
        <strain evidence="1 2">DSM 25964</strain>
    </source>
</reference>
<keyword evidence="2" id="KW-1185">Reference proteome</keyword>
<gene>
    <name evidence="1" type="ORF">C8D99_11281</name>
</gene>
<protein>
    <submittedName>
        <fullName evidence="1">Uncharacterized protein</fullName>
    </submittedName>
</protein>
<comment type="caution">
    <text evidence="1">The sequence shown here is derived from an EMBL/GenBank/DDBJ whole genome shotgun (WGS) entry which is preliminary data.</text>
</comment>
<evidence type="ECO:0000313" key="1">
    <source>
        <dbReference type="EMBL" id="TDY59572.1"/>
    </source>
</evidence>
<name>A0A4R8M5Q4_9BACT</name>
<organism evidence="1 2">
    <name type="scientific">Aminivibrio pyruvatiphilus</name>
    <dbReference type="NCBI Taxonomy" id="1005740"/>
    <lineage>
        <taxon>Bacteria</taxon>
        <taxon>Thermotogati</taxon>
        <taxon>Synergistota</taxon>
        <taxon>Synergistia</taxon>
        <taxon>Synergistales</taxon>
        <taxon>Aminobacteriaceae</taxon>
        <taxon>Aminivibrio</taxon>
    </lineage>
</organism>
<dbReference type="Proteomes" id="UP000295066">
    <property type="component" value="Unassembled WGS sequence"/>
</dbReference>